<dbReference type="Proteomes" id="UP000251869">
    <property type="component" value="Unassembled WGS sequence"/>
</dbReference>
<dbReference type="AlphaFoldDB" id="A0A365K9Z7"/>
<gene>
    <name evidence="1" type="ORF">DP119_02775</name>
</gene>
<proteinExistence type="predicted"/>
<name>A0A365K9Z7_9BACL</name>
<accession>A0A365K9Z7</accession>
<organism evidence="1 2">
    <name type="scientific">Planococcus maitriensis</name>
    <dbReference type="NCBI Taxonomy" id="221799"/>
    <lineage>
        <taxon>Bacteria</taxon>
        <taxon>Bacillati</taxon>
        <taxon>Bacillota</taxon>
        <taxon>Bacilli</taxon>
        <taxon>Bacillales</taxon>
        <taxon>Caryophanaceae</taxon>
        <taxon>Planococcus</taxon>
    </lineage>
</organism>
<dbReference type="EMBL" id="QLZQ01000001">
    <property type="protein sequence ID" value="RAZ69599.1"/>
    <property type="molecule type" value="Genomic_DNA"/>
</dbReference>
<evidence type="ECO:0000313" key="2">
    <source>
        <dbReference type="Proteomes" id="UP000251869"/>
    </source>
</evidence>
<protein>
    <submittedName>
        <fullName evidence="1">Uncharacterized protein</fullName>
    </submittedName>
</protein>
<evidence type="ECO:0000313" key="1">
    <source>
        <dbReference type="EMBL" id="RAZ69599.1"/>
    </source>
</evidence>
<comment type="caution">
    <text evidence="1">The sequence shown here is derived from an EMBL/GenBank/DDBJ whole genome shotgun (WGS) entry which is preliminary data.</text>
</comment>
<reference evidence="1 2" key="1">
    <citation type="submission" date="2018-06" db="EMBL/GenBank/DDBJ databases">
        <title>The draft genome sequences of strains SCU63 and S1.</title>
        <authorList>
            <person name="Gan L."/>
        </authorList>
    </citation>
    <scope>NUCLEOTIDE SEQUENCE [LARGE SCALE GENOMIC DNA]</scope>
    <source>
        <strain evidence="1 2">S1</strain>
    </source>
</reference>
<dbReference type="OrthoDB" id="2474144at2"/>
<sequence length="166" mass="18647">MNKKILIVVLSLMVFVALASGTLIFLKSNPPLETNTLASNENQHSVIVGFGNKGWGDIHLTEVAVNNYEEPMENKIQMSNAMQGFIITDDFRSDEAQPYRFTDIDEATIKTGTSPTETLEKQNDGSASEDDEIYGLSVMHDEEIRTVHIQYSYFGVTLFEEVELDF</sequence>
<keyword evidence="2" id="KW-1185">Reference proteome</keyword>
<dbReference type="RefSeq" id="WP_112230620.1">
    <property type="nucleotide sequence ID" value="NZ_QLZQ01000001.1"/>
</dbReference>